<proteinExistence type="predicted"/>
<dbReference type="AlphaFoldDB" id="A0AA35XT33"/>
<organism evidence="2 3">
    <name type="scientific">Methylococcus capsulatus</name>
    <dbReference type="NCBI Taxonomy" id="414"/>
    <lineage>
        <taxon>Bacteria</taxon>
        <taxon>Pseudomonadati</taxon>
        <taxon>Pseudomonadota</taxon>
        <taxon>Gammaproteobacteria</taxon>
        <taxon>Methylococcales</taxon>
        <taxon>Methylococcaceae</taxon>
        <taxon>Methylococcus</taxon>
    </lineage>
</organism>
<dbReference type="EMBL" id="OX458332">
    <property type="protein sequence ID" value="CAI8771983.1"/>
    <property type="molecule type" value="Genomic_DNA"/>
</dbReference>
<dbReference type="GeneID" id="88222685"/>
<keyword evidence="1" id="KW-0812">Transmembrane</keyword>
<protein>
    <submittedName>
        <fullName evidence="2">Uncharacterized protein</fullName>
    </submittedName>
</protein>
<evidence type="ECO:0000313" key="2">
    <source>
        <dbReference type="EMBL" id="CAI8771983.1"/>
    </source>
</evidence>
<accession>A0AA35XT33</accession>
<name>A0AA35XT33_METCP</name>
<evidence type="ECO:0000256" key="1">
    <source>
        <dbReference type="SAM" id="Phobius"/>
    </source>
</evidence>
<reference evidence="2" key="1">
    <citation type="submission" date="2023-03" db="EMBL/GenBank/DDBJ databases">
        <authorList>
            <person name="Pearce D."/>
        </authorList>
    </citation>
    <scope>NUCLEOTIDE SEQUENCE</scope>
    <source>
        <strain evidence="2">Mc</strain>
    </source>
</reference>
<keyword evidence="1" id="KW-1133">Transmembrane helix</keyword>
<evidence type="ECO:0000313" key="3">
    <source>
        <dbReference type="Proteomes" id="UP001158598"/>
    </source>
</evidence>
<gene>
    <name evidence="2" type="ORF">MCNOR_1037</name>
</gene>
<keyword evidence="1" id="KW-0472">Membrane</keyword>
<dbReference type="RefSeq" id="WP_017365254.1">
    <property type="nucleotide sequence ID" value="NZ_CP079096.1"/>
</dbReference>
<feature type="transmembrane region" description="Helical" evidence="1">
    <location>
        <begin position="6"/>
        <end position="28"/>
    </location>
</feature>
<sequence>MTIEITMYLLFLAVGFGLGVVVSLNLSAQRLEKRIQRLTEPAPPRVEINVSEELVARYLDSFDLVAIPKDLVVRVGQAPTRH</sequence>
<dbReference type="Proteomes" id="UP001158598">
    <property type="component" value="Chromosome"/>
</dbReference>